<protein>
    <submittedName>
        <fullName evidence="1">Uncharacterized protein</fullName>
    </submittedName>
</protein>
<proteinExistence type="predicted"/>
<evidence type="ECO:0000313" key="1">
    <source>
        <dbReference type="EMBL" id="CAF1542886.1"/>
    </source>
</evidence>
<dbReference type="Proteomes" id="UP000663854">
    <property type="component" value="Unassembled WGS sequence"/>
</dbReference>
<organism evidence="1 2">
    <name type="scientific">Rotaria sordida</name>
    <dbReference type="NCBI Taxonomy" id="392033"/>
    <lineage>
        <taxon>Eukaryota</taxon>
        <taxon>Metazoa</taxon>
        <taxon>Spiralia</taxon>
        <taxon>Gnathifera</taxon>
        <taxon>Rotifera</taxon>
        <taxon>Eurotatoria</taxon>
        <taxon>Bdelloidea</taxon>
        <taxon>Philodinida</taxon>
        <taxon>Philodinidae</taxon>
        <taxon>Rotaria</taxon>
    </lineage>
</organism>
<reference evidence="1" key="1">
    <citation type="submission" date="2021-02" db="EMBL/GenBank/DDBJ databases">
        <authorList>
            <person name="Nowell W R."/>
        </authorList>
    </citation>
    <scope>NUCLEOTIDE SEQUENCE</scope>
</reference>
<dbReference type="EMBL" id="CAJNOH010013152">
    <property type="protein sequence ID" value="CAF1542886.1"/>
    <property type="molecule type" value="Genomic_DNA"/>
</dbReference>
<evidence type="ECO:0000313" key="2">
    <source>
        <dbReference type="Proteomes" id="UP000663854"/>
    </source>
</evidence>
<gene>
    <name evidence="1" type="ORF">PYM288_LOCUS40864</name>
</gene>
<sequence length="85" mass="9949">MKNTTRSHLNLQQYHISDLIYCPSSRIRRDYHYVCEQSRIRLLSQQNSLITMSTSQPTSESVEEQKTCGCMAQLDIKSNLQLLRE</sequence>
<dbReference type="AlphaFoldDB" id="A0A815WGC9"/>
<accession>A0A815WGC9</accession>
<comment type="caution">
    <text evidence="1">The sequence shown here is derived from an EMBL/GenBank/DDBJ whole genome shotgun (WGS) entry which is preliminary data.</text>
</comment>
<name>A0A815WGC9_9BILA</name>